<dbReference type="RefSeq" id="WP_187561875.1">
    <property type="nucleotide sequence ID" value="NZ_JACGWS010000004.1"/>
</dbReference>
<feature type="domain" description="C-type lectin" evidence="1">
    <location>
        <begin position="304"/>
        <end position="461"/>
    </location>
</feature>
<dbReference type="InterPro" id="IPR016186">
    <property type="entry name" value="C-type_lectin-like/link_sf"/>
</dbReference>
<sequence length="463" mass="48555">MKNKIYALLMLIMISSCDNEPVEILTLSSEKAIVSFSINNVDASINETDKTITLVLPGGTDITSLSPMIAISNTATISPNSDAAQDFSTPVIYTVTAADTSTVTYTVNVTTGIALSAEKEITSFSINSVNATINETAKTVMITLPFGTDATSLSPTIVISNLATISPNSGVAQDFTNPVIYTVTAEDGSSVNYTVTVTVTAANLSNEKQITSFSINSVNGTINETAKTVMITLPFGTDATSLSPTIVISNLATISPNSGVAQDFTNPVVYTVTAEDSSSVNYTITVTVTQSTCADPSNIYTFTYNGKIYELVRENKNWAAAAACAAERGGYLAEINDAAENAAIFNELMNNAGIVLSNTVSNSGGAASYVFLGGNDIASEGVWVWNGNNDANTTQFWQGDASGTPVGGLYNNWGVEPDNFAGNQDALGIGLNVWPQPVGGLGVAGEWNDIPASDSLYYLIEFD</sequence>
<dbReference type="InterPro" id="IPR032186">
    <property type="entry name" value="DUF5018"/>
</dbReference>
<gene>
    <name evidence="2" type="ORF">H2O64_09115</name>
</gene>
<dbReference type="Pfam" id="PF16410">
    <property type="entry name" value="DUF5018"/>
    <property type="match status" value="3"/>
</dbReference>
<comment type="caution">
    <text evidence="2">The sequence shown here is derived from an EMBL/GenBank/DDBJ whole genome shotgun (WGS) entry which is preliminary data.</text>
</comment>
<reference evidence="2 3" key="1">
    <citation type="submission" date="2020-07" db="EMBL/GenBank/DDBJ databases">
        <title>Description of Kordia aestuariivivens sp. nov., isolated from a tidal flat.</title>
        <authorList>
            <person name="Park S."/>
            <person name="Yoon J.-H."/>
        </authorList>
    </citation>
    <scope>NUCLEOTIDE SEQUENCE [LARGE SCALE GENOMIC DNA]</scope>
    <source>
        <strain evidence="2 3">YSTF-M3</strain>
    </source>
</reference>
<evidence type="ECO:0000313" key="2">
    <source>
        <dbReference type="EMBL" id="MBC8754829.1"/>
    </source>
</evidence>
<dbReference type="InterPro" id="IPR001304">
    <property type="entry name" value="C-type_lectin-like"/>
</dbReference>
<dbReference type="Gene3D" id="2.60.40.2340">
    <property type="match status" value="3"/>
</dbReference>
<proteinExistence type="predicted"/>
<dbReference type="InterPro" id="IPR016187">
    <property type="entry name" value="CTDL_fold"/>
</dbReference>
<protein>
    <submittedName>
        <fullName evidence="2">DUF5018 domain-containing protein</fullName>
    </submittedName>
</protein>
<dbReference type="InterPro" id="IPR050801">
    <property type="entry name" value="Ca-Dep_Lectins_ImmuneDev"/>
</dbReference>
<dbReference type="Proteomes" id="UP000619238">
    <property type="component" value="Unassembled WGS sequence"/>
</dbReference>
<evidence type="ECO:0000313" key="3">
    <source>
        <dbReference type="Proteomes" id="UP000619238"/>
    </source>
</evidence>
<evidence type="ECO:0000259" key="1">
    <source>
        <dbReference type="PROSITE" id="PS50041"/>
    </source>
</evidence>
<dbReference type="PANTHER" id="PTHR22801:SF63">
    <property type="entry name" value="C-TYPE LECTIN DOMAIN-CONTAINING PROTEIN"/>
    <property type="match status" value="1"/>
</dbReference>
<dbReference type="EMBL" id="JACGWS010000004">
    <property type="protein sequence ID" value="MBC8754829.1"/>
    <property type="molecule type" value="Genomic_DNA"/>
</dbReference>
<dbReference type="SUPFAM" id="SSF56436">
    <property type="entry name" value="C-type lectin-like"/>
    <property type="match status" value="1"/>
</dbReference>
<keyword evidence="3" id="KW-1185">Reference proteome</keyword>
<name>A0ABR7Q8D9_9FLAO</name>
<dbReference type="PROSITE" id="PS50041">
    <property type="entry name" value="C_TYPE_LECTIN_2"/>
    <property type="match status" value="1"/>
</dbReference>
<dbReference type="PANTHER" id="PTHR22801">
    <property type="entry name" value="LITHOSTATHINE"/>
    <property type="match status" value="1"/>
</dbReference>
<accession>A0ABR7Q8D9</accession>
<dbReference type="PROSITE" id="PS51257">
    <property type="entry name" value="PROKAR_LIPOPROTEIN"/>
    <property type="match status" value="1"/>
</dbReference>
<dbReference type="Pfam" id="PF00059">
    <property type="entry name" value="Lectin_C"/>
    <property type="match status" value="1"/>
</dbReference>
<organism evidence="2 3">
    <name type="scientific">Kordia aestuariivivens</name>
    <dbReference type="NCBI Taxonomy" id="2759037"/>
    <lineage>
        <taxon>Bacteria</taxon>
        <taxon>Pseudomonadati</taxon>
        <taxon>Bacteroidota</taxon>
        <taxon>Flavobacteriia</taxon>
        <taxon>Flavobacteriales</taxon>
        <taxon>Flavobacteriaceae</taxon>
        <taxon>Kordia</taxon>
    </lineage>
</organism>
<dbReference type="Gene3D" id="3.10.100.10">
    <property type="entry name" value="Mannose-Binding Protein A, subunit A"/>
    <property type="match status" value="1"/>
</dbReference>